<evidence type="ECO:0000256" key="2">
    <source>
        <dbReference type="ARBA" id="ARBA00022908"/>
    </source>
</evidence>
<evidence type="ECO:0000313" key="6">
    <source>
        <dbReference type="EMBL" id="VED67043.1"/>
    </source>
</evidence>
<reference evidence="6 7" key="1">
    <citation type="submission" date="2018-12" db="EMBL/GenBank/DDBJ databases">
        <authorList>
            <consortium name="Pathogen Informatics"/>
        </authorList>
    </citation>
    <scope>NUCLEOTIDE SEQUENCE [LARGE SCALE GENOMIC DNA]</scope>
    <source>
        <strain evidence="6 7">NCTC3166</strain>
    </source>
</reference>
<evidence type="ECO:0000313" key="7">
    <source>
        <dbReference type="Proteomes" id="UP000270025"/>
    </source>
</evidence>
<name>A0A3S4L5B6_9STRE</name>
<evidence type="ECO:0000256" key="3">
    <source>
        <dbReference type="ARBA" id="ARBA00023125"/>
    </source>
</evidence>
<evidence type="ECO:0000259" key="5">
    <source>
        <dbReference type="PROSITE" id="PS51898"/>
    </source>
</evidence>
<feature type="domain" description="Tyr recombinase" evidence="5">
    <location>
        <begin position="179"/>
        <end position="378"/>
    </location>
</feature>
<keyword evidence="4" id="KW-0233">DNA recombination</keyword>
<keyword evidence="7" id="KW-1185">Reference proteome</keyword>
<dbReference type="PANTHER" id="PTHR30349:SF41">
    <property type="entry name" value="INTEGRASE_RECOMBINASE PROTEIN MJ0367-RELATED"/>
    <property type="match status" value="1"/>
</dbReference>
<dbReference type="GO" id="GO:0003677">
    <property type="term" value="F:DNA binding"/>
    <property type="evidence" value="ECO:0007669"/>
    <property type="project" value="UniProtKB-KW"/>
</dbReference>
<gene>
    <name evidence="6" type="primary">int2</name>
    <name evidence="6" type="ORF">NCTC3166_00858</name>
</gene>
<dbReference type="PANTHER" id="PTHR30349">
    <property type="entry name" value="PHAGE INTEGRASE-RELATED"/>
    <property type="match status" value="1"/>
</dbReference>
<dbReference type="PROSITE" id="PS51898">
    <property type="entry name" value="TYR_RECOMBINASE"/>
    <property type="match status" value="1"/>
</dbReference>
<dbReference type="Gene3D" id="1.10.443.10">
    <property type="entry name" value="Intergrase catalytic core"/>
    <property type="match status" value="1"/>
</dbReference>
<accession>A0A3S4L5B6</accession>
<dbReference type="Pfam" id="PF00589">
    <property type="entry name" value="Phage_integrase"/>
    <property type="match status" value="1"/>
</dbReference>
<dbReference type="EMBL" id="LR134266">
    <property type="protein sequence ID" value="VED67043.1"/>
    <property type="molecule type" value="Genomic_DNA"/>
</dbReference>
<organism evidence="6 7">
    <name type="scientific">Streptococcus viridans</name>
    <dbReference type="NCBI Taxonomy" id="78535"/>
    <lineage>
        <taxon>Bacteria</taxon>
        <taxon>Bacillati</taxon>
        <taxon>Bacillota</taxon>
        <taxon>Bacilli</taxon>
        <taxon>Lactobacillales</taxon>
        <taxon>Streptococcaceae</taxon>
        <taxon>Streptococcus</taxon>
    </lineage>
</organism>
<keyword evidence="2" id="KW-0229">DNA integration</keyword>
<dbReference type="GO" id="GO:0015074">
    <property type="term" value="P:DNA integration"/>
    <property type="evidence" value="ECO:0007669"/>
    <property type="project" value="UniProtKB-KW"/>
</dbReference>
<proteinExistence type="inferred from homology"/>
<dbReference type="InterPro" id="IPR004107">
    <property type="entry name" value="Integrase_SAM-like_N"/>
</dbReference>
<dbReference type="Pfam" id="PF14659">
    <property type="entry name" value="Phage_int_SAM_3"/>
    <property type="match status" value="1"/>
</dbReference>
<dbReference type="CDD" id="cd01189">
    <property type="entry name" value="INT_ICEBs1_C_like"/>
    <property type="match status" value="1"/>
</dbReference>
<dbReference type="Proteomes" id="UP000270025">
    <property type="component" value="Chromosome"/>
</dbReference>
<protein>
    <submittedName>
        <fullName evidence="6">Integrase/recombinase</fullName>
    </submittedName>
</protein>
<dbReference type="InterPro" id="IPR050090">
    <property type="entry name" value="Tyrosine_recombinase_XerCD"/>
</dbReference>
<dbReference type="AlphaFoldDB" id="A0A3S4L5B6"/>
<dbReference type="InterPro" id="IPR010998">
    <property type="entry name" value="Integrase_recombinase_N"/>
</dbReference>
<dbReference type="InterPro" id="IPR002104">
    <property type="entry name" value="Integrase_catalytic"/>
</dbReference>
<dbReference type="InterPro" id="IPR011010">
    <property type="entry name" value="DNA_brk_join_enz"/>
</dbReference>
<dbReference type="RefSeq" id="WP_126404101.1">
    <property type="nucleotide sequence ID" value="NZ_LR134266.1"/>
</dbReference>
<dbReference type="Gene3D" id="1.10.150.130">
    <property type="match status" value="1"/>
</dbReference>
<comment type="similarity">
    <text evidence="1">Belongs to the 'phage' integrase family.</text>
</comment>
<evidence type="ECO:0000256" key="1">
    <source>
        <dbReference type="ARBA" id="ARBA00008857"/>
    </source>
</evidence>
<keyword evidence="3" id="KW-0238">DNA-binding</keyword>
<dbReference type="KEGG" id="svf:NCTC3166_00858"/>
<evidence type="ECO:0000256" key="4">
    <source>
        <dbReference type="ARBA" id="ARBA00023172"/>
    </source>
</evidence>
<dbReference type="SUPFAM" id="SSF56349">
    <property type="entry name" value="DNA breaking-rejoining enzymes"/>
    <property type="match status" value="1"/>
</dbReference>
<dbReference type="InterPro" id="IPR013762">
    <property type="entry name" value="Integrase-like_cat_sf"/>
</dbReference>
<sequence length="390" mass="45041">MNITEYKKKDGTTVYRTSLYLGIDSITGKKIKTTISARTKKEIKNKALQAKVEFEKNGATRTAFTQFETYSELLDSWWETYSPTIKTNSQIAIKSQIENYLRPAFGSYKLDKLTPAIIQQQVNKWARDYNQNDGGFKRYGQLHSFNKRILQYGASLQAIASNPAKDILVPKIKKEKNKVKTKHFTDPELKQFFEYLDNLDQTSFKNLFCITLYKFLLATGCRINEALALEWSDIDLDNAVVHITKTLNYRLEINSPKSKSSYRDIDIDPKTVTMLKQYKHRQTKEAWTLGRTEKVVFSDFIHEYPNNRTLQARLKIHFKRAQVPDVGFHGFRHTHASLLLNAGIPYKELQHRLGHSTLSMTMDIYSHLSKESAKKAVSIFETALNNIKSS</sequence>
<dbReference type="GO" id="GO:0006310">
    <property type="term" value="P:DNA recombination"/>
    <property type="evidence" value="ECO:0007669"/>
    <property type="project" value="UniProtKB-KW"/>
</dbReference>